<evidence type="ECO:0000256" key="2">
    <source>
        <dbReference type="ARBA" id="ARBA00022553"/>
    </source>
</evidence>
<evidence type="ECO:0000313" key="4">
    <source>
        <dbReference type="EMBL" id="TNM34201.1"/>
    </source>
</evidence>
<feature type="domain" description="Carrier" evidence="3">
    <location>
        <begin position="1"/>
        <end position="78"/>
    </location>
</feature>
<keyword evidence="2" id="KW-0597">Phosphoprotein</keyword>
<dbReference type="EMBL" id="VDGT01000001">
    <property type="protein sequence ID" value="TNM34201.1"/>
    <property type="molecule type" value="Genomic_DNA"/>
</dbReference>
<dbReference type="Proteomes" id="UP000311713">
    <property type="component" value="Unassembled WGS sequence"/>
</dbReference>
<evidence type="ECO:0000259" key="3">
    <source>
        <dbReference type="PROSITE" id="PS50075"/>
    </source>
</evidence>
<evidence type="ECO:0000256" key="1">
    <source>
        <dbReference type="ARBA" id="ARBA00022450"/>
    </source>
</evidence>
<organism evidence="4 5">
    <name type="scientific">Streptomyces sedi</name>
    <dbReference type="NCBI Taxonomy" id="555059"/>
    <lineage>
        <taxon>Bacteria</taxon>
        <taxon>Bacillati</taxon>
        <taxon>Actinomycetota</taxon>
        <taxon>Actinomycetes</taxon>
        <taxon>Kitasatosporales</taxon>
        <taxon>Streptomycetaceae</taxon>
        <taxon>Streptomyces</taxon>
    </lineage>
</organism>
<proteinExistence type="predicted"/>
<keyword evidence="5" id="KW-1185">Reference proteome</keyword>
<dbReference type="SUPFAM" id="SSF47336">
    <property type="entry name" value="ACP-like"/>
    <property type="match status" value="1"/>
</dbReference>
<gene>
    <name evidence="4" type="ORF">FH715_00430</name>
</gene>
<keyword evidence="1" id="KW-0596">Phosphopantetheine</keyword>
<evidence type="ECO:0000313" key="5">
    <source>
        <dbReference type="Proteomes" id="UP000311713"/>
    </source>
</evidence>
<dbReference type="InterPro" id="IPR009081">
    <property type="entry name" value="PP-bd_ACP"/>
</dbReference>
<name>A0A5C4VEE6_9ACTN</name>
<dbReference type="Gene3D" id="1.10.1200.10">
    <property type="entry name" value="ACP-like"/>
    <property type="match status" value="1"/>
</dbReference>
<dbReference type="AlphaFoldDB" id="A0A5C4VEE6"/>
<dbReference type="Pfam" id="PF00550">
    <property type="entry name" value="PP-binding"/>
    <property type="match status" value="1"/>
</dbReference>
<protein>
    <submittedName>
        <fullName evidence="4">Acyl carrier protein</fullName>
    </submittedName>
</protein>
<dbReference type="RefSeq" id="WP_139639963.1">
    <property type="nucleotide sequence ID" value="NZ_BAAAZS010000014.1"/>
</dbReference>
<sequence length="82" mass="9070">MWDEQFEAIVRKHLPFLGGDEELAGGASLRDLGLDSLGTVELLSALENEYELRFVDDALTLETFATPDRLWSTLSELRGASA</sequence>
<dbReference type="InterPro" id="IPR006162">
    <property type="entry name" value="Ppantetheine_attach_site"/>
</dbReference>
<dbReference type="PROSITE" id="PS50075">
    <property type="entry name" value="CARRIER"/>
    <property type="match status" value="1"/>
</dbReference>
<accession>A0A5C4VEE6</accession>
<dbReference type="InterPro" id="IPR036736">
    <property type="entry name" value="ACP-like_sf"/>
</dbReference>
<dbReference type="OrthoDB" id="3395095at2"/>
<reference evidence="4 5" key="1">
    <citation type="submission" date="2019-06" db="EMBL/GenBank/DDBJ databases">
        <title>Draft genome of Streptomyces sedi sp. JCM16909.</title>
        <authorList>
            <person name="Klykleung N."/>
            <person name="Tanasupawat S."/>
            <person name="Kudo T."/>
            <person name="Yuki M."/>
            <person name="Ohkuma M."/>
        </authorList>
    </citation>
    <scope>NUCLEOTIDE SEQUENCE [LARGE SCALE GENOMIC DNA]</scope>
    <source>
        <strain evidence="4 5">JCM 16909</strain>
    </source>
</reference>
<dbReference type="PROSITE" id="PS00012">
    <property type="entry name" value="PHOSPHOPANTETHEINE"/>
    <property type="match status" value="1"/>
</dbReference>
<comment type="caution">
    <text evidence="4">The sequence shown here is derived from an EMBL/GenBank/DDBJ whole genome shotgun (WGS) entry which is preliminary data.</text>
</comment>